<evidence type="ECO:0000313" key="4">
    <source>
        <dbReference type="EMBL" id="RAK65495.1"/>
    </source>
</evidence>
<dbReference type="SUPFAM" id="SSF51197">
    <property type="entry name" value="Clavaminate synthase-like"/>
    <property type="match status" value="1"/>
</dbReference>
<comment type="caution">
    <text evidence="4">The sequence shown here is derived from an EMBL/GenBank/DDBJ whole genome shotgun (WGS) entry which is preliminary data.</text>
</comment>
<dbReference type="AlphaFoldDB" id="A0A328BFP4"/>
<dbReference type="Gene3D" id="2.60.120.620">
    <property type="entry name" value="q2cbj1_9rhob like domain"/>
    <property type="match status" value="1"/>
</dbReference>
<dbReference type="InterPro" id="IPR008775">
    <property type="entry name" value="Phytyl_CoA_dOase-like"/>
</dbReference>
<name>A0A328BFP4_9CAUL</name>
<keyword evidence="1" id="KW-0479">Metal-binding</keyword>
<dbReference type="Proteomes" id="UP000249524">
    <property type="component" value="Unassembled WGS sequence"/>
</dbReference>
<dbReference type="PANTHER" id="PTHR20883">
    <property type="entry name" value="PHYTANOYL-COA DIOXYGENASE DOMAIN CONTAINING 1"/>
    <property type="match status" value="1"/>
</dbReference>
<dbReference type="RefSeq" id="WP_111276091.1">
    <property type="nucleotide sequence ID" value="NZ_QFYS01000004.1"/>
</dbReference>
<dbReference type="Pfam" id="PF05721">
    <property type="entry name" value="PhyH"/>
    <property type="match status" value="1"/>
</dbReference>
<evidence type="ECO:0000256" key="2">
    <source>
        <dbReference type="ARBA" id="ARBA00023002"/>
    </source>
</evidence>
<sequence length="301" mass="32553">MPELVHLPADAPADQVTAILERDGALILDGALSPDDVAALVAELRPYVEATPPGQDAFSGNRTTRTGALVARSPLARSLVMDPRINAQCQAVLGPNCHRYQLHLTQLIRIMPGQAGQPIHRDRWAWGRHVREVEPQLNTIWALTDFTKENGATQVVPGSTKWDDDRKAEPSEIVQAEMKAGSVLVYTGSVFHAGGENRSQGDRWGLNITYCLGWLRQEENQYLSCPPEIARTLDPQLQALLGYAMGSYALGYYTPPLPPGQGPEAVPPEYALGDGAPVASLGGADLLEAVVARTRPAEEPV</sequence>
<dbReference type="GO" id="GO:0016706">
    <property type="term" value="F:2-oxoglutarate-dependent dioxygenase activity"/>
    <property type="evidence" value="ECO:0007669"/>
    <property type="project" value="UniProtKB-ARBA"/>
</dbReference>
<reference evidence="4 5" key="1">
    <citation type="submission" date="2018-05" db="EMBL/GenBank/DDBJ databases">
        <authorList>
            <person name="Lanie J.A."/>
            <person name="Ng W.-L."/>
            <person name="Kazmierczak K.M."/>
            <person name="Andrzejewski T.M."/>
            <person name="Davidsen T.M."/>
            <person name="Wayne K.J."/>
            <person name="Tettelin H."/>
            <person name="Glass J.I."/>
            <person name="Rusch D."/>
            <person name="Podicherti R."/>
            <person name="Tsui H.-C.T."/>
            <person name="Winkler M.E."/>
        </authorList>
    </citation>
    <scope>NUCLEOTIDE SEQUENCE [LARGE SCALE GENOMIC DNA]</scope>
    <source>
        <strain evidence="4 5">BUT-10</strain>
    </source>
</reference>
<keyword evidence="5" id="KW-1185">Reference proteome</keyword>
<dbReference type="OrthoDB" id="9796766at2"/>
<proteinExistence type="predicted"/>
<keyword evidence="2" id="KW-0560">Oxidoreductase</keyword>
<evidence type="ECO:0000256" key="3">
    <source>
        <dbReference type="ARBA" id="ARBA00023004"/>
    </source>
</evidence>
<evidence type="ECO:0000256" key="1">
    <source>
        <dbReference type="ARBA" id="ARBA00022723"/>
    </source>
</evidence>
<evidence type="ECO:0000313" key="5">
    <source>
        <dbReference type="Proteomes" id="UP000249524"/>
    </source>
</evidence>
<dbReference type="PANTHER" id="PTHR20883:SF19">
    <property type="entry name" value="MULTIFUNCTIONAL DIOXYGENASE AUSE"/>
    <property type="match status" value="1"/>
</dbReference>
<keyword evidence="4" id="KW-0223">Dioxygenase</keyword>
<protein>
    <submittedName>
        <fullName evidence="4">Phytanoyl-CoA dioxygenase family protein</fullName>
    </submittedName>
</protein>
<keyword evidence="3" id="KW-0408">Iron</keyword>
<dbReference type="GO" id="GO:0005506">
    <property type="term" value="F:iron ion binding"/>
    <property type="evidence" value="ECO:0007669"/>
    <property type="project" value="UniProtKB-ARBA"/>
</dbReference>
<gene>
    <name evidence="4" type="ORF">DJ019_11070</name>
</gene>
<organism evidence="4 5">
    <name type="scientific">Phenylobacterium kunshanense</name>
    <dbReference type="NCBI Taxonomy" id="1445034"/>
    <lineage>
        <taxon>Bacteria</taxon>
        <taxon>Pseudomonadati</taxon>
        <taxon>Pseudomonadota</taxon>
        <taxon>Alphaproteobacteria</taxon>
        <taxon>Caulobacterales</taxon>
        <taxon>Caulobacteraceae</taxon>
        <taxon>Phenylobacterium</taxon>
    </lineage>
</organism>
<accession>A0A328BFP4</accession>
<dbReference type="EMBL" id="QFYS01000004">
    <property type="protein sequence ID" value="RAK65495.1"/>
    <property type="molecule type" value="Genomic_DNA"/>
</dbReference>